<name>A0A1D3L2I7_9EURY</name>
<feature type="transmembrane region" description="Helical" evidence="1">
    <location>
        <begin position="62"/>
        <end position="79"/>
    </location>
</feature>
<dbReference type="AlphaFoldDB" id="A0A1D3L2I7"/>
<evidence type="ECO:0000256" key="1">
    <source>
        <dbReference type="SAM" id="Phobius"/>
    </source>
</evidence>
<dbReference type="EMBL" id="LT607756">
    <property type="protein sequence ID" value="SCG85831.1"/>
    <property type="molecule type" value="Genomic_DNA"/>
</dbReference>
<evidence type="ECO:0000313" key="3">
    <source>
        <dbReference type="Proteomes" id="UP000094707"/>
    </source>
</evidence>
<keyword evidence="3" id="KW-1185">Reference proteome</keyword>
<proteinExistence type="predicted"/>
<dbReference type="Proteomes" id="UP000094707">
    <property type="component" value="Chromosome I"/>
</dbReference>
<gene>
    <name evidence="2" type="ORF">MCBB_1273</name>
</gene>
<keyword evidence="1" id="KW-0812">Transmembrane</keyword>
<keyword evidence="1" id="KW-0472">Membrane</keyword>
<evidence type="ECO:0000313" key="2">
    <source>
        <dbReference type="EMBL" id="SCG85831.1"/>
    </source>
</evidence>
<reference evidence="2 3" key="1">
    <citation type="submission" date="2016-08" db="EMBL/GenBank/DDBJ databases">
        <authorList>
            <person name="Seilhamer J.J."/>
        </authorList>
    </citation>
    <scope>NUCLEOTIDE SEQUENCE [LARGE SCALE GENOMIC DNA]</scope>
    <source>
        <strain evidence="2">Buetzberg</strain>
    </source>
</reference>
<accession>A0A1D3L2I7</accession>
<dbReference type="KEGG" id="mcub:MCBB_1273"/>
<protein>
    <submittedName>
        <fullName evidence="2">Region of a membrane-bound protein predicted to be embedded in the membrane</fullName>
    </submittedName>
</protein>
<sequence>MILKLKSAPQLLQKKYNIYNLNILLKIFGGLAMNEKNTGILMIVVAILLAILYLALPNFILYLYWIMVVILLVYGVYLFRS</sequence>
<keyword evidence="1" id="KW-1133">Transmembrane helix</keyword>
<organism evidence="2 3">
    <name type="scientific">Methanobacterium congolense</name>
    <dbReference type="NCBI Taxonomy" id="118062"/>
    <lineage>
        <taxon>Archaea</taxon>
        <taxon>Methanobacteriati</taxon>
        <taxon>Methanobacteriota</taxon>
        <taxon>Methanomada group</taxon>
        <taxon>Methanobacteria</taxon>
        <taxon>Methanobacteriales</taxon>
        <taxon>Methanobacteriaceae</taxon>
        <taxon>Methanobacterium</taxon>
    </lineage>
</organism>
<feature type="transmembrane region" description="Helical" evidence="1">
    <location>
        <begin position="38"/>
        <end position="56"/>
    </location>
</feature>